<reference evidence="1 2" key="1">
    <citation type="submission" date="2013-12" db="EMBL/GenBank/DDBJ databases">
        <title>Draft genome of the parsitic nematode Ancylostoma duodenale.</title>
        <authorList>
            <person name="Mitreva M."/>
        </authorList>
    </citation>
    <scope>NUCLEOTIDE SEQUENCE [LARGE SCALE GENOMIC DNA]</scope>
    <source>
        <strain evidence="1 2">Zhejiang</strain>
    </source>
</reference>
<dbReference type="EMBL" id="KN729688">
    <property type="protein sequence ID" value="KIH61966.1"/>
    <property type="molecule type" value="Genomic_DNA"/>
</dbReference>
<proteinExistence type="predicted"/>
<keyword evidence="2" id="KW-1185">Reference proteome</keyword>
<accession>A0A0C2GXU9</accession>
<sequence>MNGPPPPPCGLPQFIDKLPGDAQKKLQDIWQNYKQGVECHNKRGETRELGPPPPPCALPQFIDKLPGDAQKKLQDIWQNYKQGVECHNKRGETRELLSSLSVEVHRTISKHSPLPPPLMKAPKDVQEHFRAVLDDNAIPCGGKRKKMHELAQKVL</sequence>
<organism evidence="1 2">
    <name type="scientific">Ancylostoma duodenale</name>
    <dbReference type="NCBI Taxonomy" id="51022"/>
    <lineage>
        <taxon>Eukaryota</taxon>
        <taxon>Metazoa</taxon>
        <taxon>Ecdysozoa</taxon>
        <taxon>Nematoda</taxon>
        <taxon>Chromadorea</taxon>
        <taxon>Rhabditida</taxon>
        <taxon>Rhabditina</taxon>
        <taxon>Rhabditomorpha</taxon>
        <taxon>Strongyloidea</taxon>
        <taxon>Ancylostomatidae</taxon>
        <taxon>Ancylostomatinae</taxon>
        <taxon>Ancylostoma</taxon>
    </lineage>
</organism>
<dbReference type="Proteomes" id="UP000054047">
    <property type="component" value="Unassembled WGS sequence"/>
</dbReference>
<evidence type="ECO:0000313" key="2">
    <source>
        <dbReference type="Proteomes" id="UP000054047"/>
    </source>
</evidence>
<protein>
    <submittedName>
        <fullName evidence="1">Uncharacterized protein</fullName>
    </submittedName>
</protein>
<evidence type="ECO:0000313" key="1">
    <source>
        <dbReference type="EMBL" id="KIH61966.1"/>
    </source>
</evidence>
<gene>
    <name evidence="1" type="ORF">ANCDUO_07753</name>
</gene>
<dbReference type="AlphaFoldDB" id="A0A0C2GXU9"/>
<name>A0A0C2GXU9_9BILA</name>
<dbReference type="OrthoDB" id="5802492at2759"/>